<evidence type="ECO:0000313" key="11">
    <source>
        <dbReference type="Proteomes" id="UP000326458"/>
    </source>
</evidence>
<feature type="region of interest" description="Disordered" evidence="8">
    <location>
        <begin position="465"/>
        <end position="484"/>
    </location>
</feature>
<dbReference type="InterPro" id="IPR001611">
    <property type="entry name" value="Leu-rich_rpt"/>
</dbReference>
<keyword evidence="9" id="KW-0812">Transmembrane</keyword>
<feature type="transmembrane region" description="Helical" evidence="9">
    <location>
        <begin position="531"/>
        <end position="552"/>
    </location>
</feature>
<protein>
    <recommendedName>
        <fullName evidence="12">G-protein coupled receptors family 1 profile domain-containing protein</fullName>
    </recommendedName>
</protein>
<proteinExistence type="predicted"/>
<feature type="compositionally biased region" description="Basic and acidic residues" evidence="8">
    <location>
        <begin position="475"/>
        <end position="484"/>
    </location>
</feature>
<dbReference type="InterPro" id="IPR032675">
    <property type="entry name" value="LRR_dom_sf"/>
</dbReference>
<keyword evidence="11" id="KW-1185">Reference proteome</keyword>
<keyword evidence="3" id="KW-0433">Leucine-rich repeat</keyword>
<evidence type="ECO:0000256" key="8">
    <source>
        <dbReference type="SAM" id="MobiDB-lite"/>
    </source>
</evidence>
<reference evidence="10 11" key="1">
    <citation type="submission" date="2019-06" db="EMBL/GenBank/DDBJ databases">
        <title>Discovery of a novel chromosome fission-fusion reversal in muntjac.</title>
        <authorList>
            <person name="Mudd A.B."/>
            <person name="Bredeson J.V."/>
            <person name="Baum R."/>
            <person name="Hockemeyer D."/>
            <person name="Rokhsar D.S."/>
        </authorList>
    </citation>
    <scope>NUCLEOTIDE SEQUENCE [LARGE SCALE GENOMIC DNA]</scope>
    <source>
        <strain evidence="10">UTSW_UCB_Mm</strain>
        <tissue evidence="10">Fibroblast cell line</tissue>
    </source>
</reference>
<feature type="region of interest" description="Disordered" evidence="8">
    <location>
        <begin position="874"/>
        <end position="914"/>
    </location>
</feature>
<dbReference type="PRINTS" id="PR00373">
    <property type="entry name" value="GLYCHORMONER"/>
</dbReference>
<dbReference type="PANTHER" id="PTHR24372:SF73">
    <property type="entry name" value="LEUCINE RICH REPEAT CONTAINING G PROTEIN-COUPLED RECEPTOR 6"/>
    <property type="match status" value="1"/>
</dbReference>
<feature type="transmembrane region" description="Helical" evidence="9">
    <location>
        <begin position="693"/>
        <end position="719"/>
    </location>
</feature>
<feature type="transmembrane region" description="Helical" evidence="9">
    <location>
        <begin position="564"/>
        <end position="586"/>
    </location>
</feature>
<name>A0A5N3V4H5_MUNMU</name>
<dbReference type="Gene3D" id="1.20.1070.10">
    <property type="entry name" value="Rhodopsin 7-helix transmembrane proteins"/>
    <property type="match status" value="1"/>
</dbReference>
<dbReference type="Gene3D" id="3.80.10.10">
    <property type="entry name" value="Ribonuclease Inhibitor"/>
    <property type="match status" value="1"/>
</dbReference>
<dbReference type="InterPro" id="IPR003591">
    <property type="entry name" value="Leu-rich_rpt_typical-subtyp"/>
</dbReference>
<dbReference type="PANTHER" id="PTHR24372">
    <property type="entry name" value="GLYCOPROTEIN HORMONE RECEPTOR"/>
    <property type="match status" value="1"/>
</dbReference>
<feature type="transmembrane region" description="Helical" evidence="9">
    <location>
        <begin position="775"/>
        <end position="795"/>
    </location>
</feature>
<evidence type="ECO:0000256" key="3">
    <source>
        <dbReference type="ARBA" id="ARBA00022614"/>
    </source>
</evidence>
<evidence type="ECO:0000256" key="6">
    <source>
        <dbReference type="ARBA" id="ARBA00023170"/>
    </source>
</evidence>
<evidence type="ECO:0000256" key="4">
    <source>
        <dbReference type="ARBA" id="ARBA00022737"/>
    </source>
</evidence>
<dbReference type="GO" id="GO:0005886">
    <property type="term" value="C:plasma membrane"/>
    <property type="evidence" value="ECO:0007669"/>
    <property type="project" value="UniProtKB-SubCell"/>
</dbReference>
<keyword evidence="7" id="KW-0807">Transducer</keyword>
<dbReference type="InterPro" id="IPR002131">
    <property type="entry name" value="Gphrmn_rcpt_fam"/>
</dbReference>
<feature type="non-terminal residue" evidence="10">
    <location>
        <position position="1"/>
    </location>
</feature>
<evidence type="ECO:0000256" key="1">
    <source>
        <dbReference type="ARBA" id="ARBA00004651"/>
    </source>
</evidence>
<dbReference type="SUPFAM" id="SSF81321">
    <property type="entry name" value="Family A G protein-coupled receptor-like"/>
    <property type="match status" value="1"/>
</dbReference>
<keyword evidence="9" id="KW-1133">Transmembrane helix</keyword>
<organism evidence="10 11">
    <name type="scientific">Muntiacus muntjak</name>
    <name type="common">Barking deer</name>
    <name type="synonym">Indian muntjac</name>
    <dbReference type="NCBI Taxonomy" id="9888"/>
    <lineage>
        <taxon>Eukaryota</taxon>
        <taxon>Metazoa</taxon>
        <taxon>Chordata</taxon>
        <taxon>Craniata</taxon>
        <taxon>Vertebrata</taxon>
        <taxon>Euteleostomi</taxon>
        <taxon>Mammalia</taxon>
        <taxon>Eutheria</taxon>
        <taxon>Laurasiatheria</taxon>
        <taxon>Artiodactyla</taxon>
        <taxon>Ruminantia</taxon>
        <taxon>Pecora</taxon>
        <taxon>Cervidae</taxon>
        <taxon>Muntiacinae</taxon>
        <taxon>Muntiacus</taxon>
    </lineage>
</organism>
<comment type="caution">
    <text evidence="10">The sequence shown here is derived from an EMBL/GenBank/DDBJ whole genome shotgun (WGS) entry which is preliminary data.</text>
</comment>
<evidence type="ECO:0000256" key="2">
    <source>
        <dbReference type="ARBA" id="ARBA00022475"/>
    </source>
</evidence>
<keyword evidence="2" id="KW-1003">Cell membrane</keyword>
<dbReference type="SMART" id="SM00369">
    <property type="entry name" value="LRR_TYP"/>
    <property type="match status" value="7"/>
</dbReference>
<dbReference type="GO" id="GO:0008528">
    <property type="term" value="F:G protein-coupled peptide receptor activity"/>
    <property type="evidence" value="ECO:0007669"/>
    <property type="project" value="TreeGrafter"/>
</dbReference>
<dbReference type="AlphaFoldDB" id="A0A5N3V4H5"/>
<gene>
    <name evidence="10" type="ORF">FD754_020217</name>
</gene>
<dbReference type="EMBL" id="VCEA01000003">
    <property type="protein sequence ID" value="KAB0343291.1"/>
    <property type="molecule type" value="Genomic_DNA"/>
</dbReference>
<dbReference type="Proteomes" id="UP000326458">
    <property type="component" value="Unassembled WGS sequence"/>
</dbReference>
<evidence type="ECO:0000313" key="10">
    <source>
        <dbReference type="EMBL" id="KAB0343291.1"/>
    </source>
</evidence>
<comment type="subcellular location">
    <subcellularLocation>
        <location evidence="1">Cell membrane</location>
        <topology evidence="1">Multi-pass membrane protein</topology>
    </subcellularLocation>
</comment>
<keyword evidence="6" id="KW-0675">Receptor</keyword>
<dbReference type="GO" id="GO:0007189">
    <property type="term" value="P:adenylate cyclase-activating G protein-coupled receptor signaling pathway"/>
    <property type="evidence" value="ECO:0007669"/>
    <property type="project" value="TreeGrafter"/>
</dbReference>
<feature type="transmembrane region" description="Helical" evidence="9">
    <location>
        <begin position="740"/>
        <end position="763"/>
    </location>
</feature>
<keyword evidence="5" id="KW-0297">G-protein coupled receptor</keyword>
<feature type="transmembrane region" description="Helical" evidence="9">
    <location>
        <begin position="653"/>
        <end position="673"/>
    </location>
</feature>
<evidence type="ECO:0000256" key="9">
    <source>
        <dbReference type="SAM" id="Phobius"/>
    </source>
</evidence>
<evidence type="ECO:0000256" key="7">
    <source>
        <dbReference type="ARBA" id="ARBA00023224"/>
    </source>
</evidence>
<evidence type="ECO:0000256" key="5">
    <source>
        <dbReference type="ARBA" id="ARBA00023040"/>
    </source>
</evidence>
<dbReference type="SUPFAM" id="SSF52058">
    <property type="entry name" value="L domain-like"/>
    <property type="match status" value="1"/>
</dbReference>
<dbReference type="PROSITE" id="PS51450">
    <property type="entry name" value="LRR"/>
    <property type="match status" value="2"/>
</dbReference>
<evidence type="ECO:0008006" key="12">
    <source>
        <dbReference type="Google" id="ProtNLM"/>
    </source>
</evidence>
<keyword evidence="9" id="KW-0472">Membrane</keyword>
<sequence length="914" mass="97045">AQSCDPYGLQPARPLCPRPCPGRNTGVGGHALPRAGALWVEPGPGGLQQLGRRLGSLDPPRARLLEEHLFYFQPKELFSGLKVALGTAERAQTVSTLLAGRTTMDLHVFPISIPPPASLPIPSLWVIPRGASGRSARVSHQSCRRDVSLTHLWRRQVCWALLCARALLGFQLEKSKRVLSGTFIPERHVGLLLPRGHPQSSAPDLNYNQLHEFPVAIRTLGRLQELGFHSNNIKAIPEKAFLGNPLLQTIHFYDNPIQFVGRSAFRHLPGLHTLSLNGATDIQEFPDLRGTTSLEILTLTGAGLQRLPPGMCQQLPRLRVLELSHNRIEGLPSLHGCQKLEEIGLQHNRIWEVRADTFHQLTSLRSLDLSWNAIRSIHPAAFATLRSLVKLDLTDNQLSALPLAGLGGLVHLKLRGNRALSQAFPKDSLPRLSCLPARPPRTLEVPYAYQCCAYSGCPGFFPASGPWGPQQSPPDARDPPRQTLADRYDLDPEELQPEMGDPRPPPAVQCSPAPGPFQPCEHLFESWGVRLAVWAIVLLALLCNGLVLLSLSAAGPGPLPPAKFVVGALAGANTLTGLSYCLLASVDALTFGRFSEYGARWEAGPGCRAAGFLAVLGSEASVLLLSLGAAHCSVAAACVRARGKVPPAGSVRVGALGCLALAGLLAALPLASVGEYGASPLCLPYAPPAGQPAALGFAVALVLLHAACLLAAALACIALSCGLPAAGLEAAWDCAAVRHVAWLTFADGLLFCPVAFLSLASALGLLPVTPEAVKAILLLVLPLPACLNPLLYLLFSPHSWEDLQQLRLCPRGTNPWEPSSCDSTQALVAFPDMELTAGASETHSLPSGALVPRQQPGGLQLEGGHVAELEGTRFGKQLSSRDGGPPQGTLEASPAGRRWTGGGGFQPSSLASSV</sequence>
<keyword evidence="4" id="KW-0677">Repeat</keyword>
<dbReference type="GO" id="GO:0016500">
    <property type="term" value="F:protein-hormone receptor activity"/>
    <property type="evidence" value="ECO:0007669"/>
    <property type="project" value="InterPro"/>
</dbReference>
<dbReference type="Pfam" id="PF13855">
    <property type="entry name" value="LRR_8"/>
    <property type="match status" value="2"/>
</dbReference>
<accession>A0A5N3V4H5</accession>
<dbReference type="GO" id="GO:0009755">
    <property type="term" value="P:hormone-mediated signaling pathway"/>
    <property type="evidence" value="ECO:0007669"/>
    <property type="project" value="TreeGrafter"/>
</dbReference>